<feature type="compositionally biased region" description="Basic and acidic residues" evidence="1">
    <location>
        <begin position="142"/>
        <end position="154"/>
    </location>
</feature>
<feature type="region of interest" description="Disordered" evidence="1">
    <location>
        <begin position="131"/>
        <end position="154"/>
    </location>
</feature>
<comment type="caution">
    <text evidence="3">The sequence shown here is derived from an EMBL/GenBank/DDBJ whole genome shotgun (WGS) entry which is preliminary data.</text>
</comment>
<dbReference type="Gene3D" id="3.40.50.720">
    <property type="entry name" value="NAD(P)-binding Rossmann-like Domain"/>
    <property type="match status" value="1"/>
</dbReference>
<dbReference type="RefSeq" id="WP_220378530.1">
    <property type="nucleotide sequence ID" value="NZ_JACHJY010000005.1"/>
</dbReference>
<dbReference type="AlphaFoldDB" id="A0A7W7U108"/>
<evidence type="ECO:0000313" key="4">
    <source>
        <dbReference type="Proteomes" id="UP000582643"/>
    </source>
</evidence>
<keyword evidence="4" id="KW-1185">Reference proteome</keyword>
<evidence type="ECO:0000313" key="3">
    <source>
        <dbReference type="EMBL" id="MBB4982956.1"/>
    </source>
</evidence>
<evidence type="ECO:0000259" key="2">
    <source>
        <dbReference type="Pfam" id="PF01370"/>
    </source>
</evidence>
<protein>
    <submittedName>
        <fullName evidence="3">dTDP-4-keto-6-deoxyhexose 4-ketoreductase</fullName>
    </submittedName>
</protein>
<reference evidence="3 4" key="1">
    <citation type="submission" date="2020-08" db="EMBL/GenBank/DDBJ databases">
        <title>Genomic Encyclopedia of Type Strains, Phase III (KMG-III): the genomes of soil and plant-associated and newly described type strains.</title>
        <authorList>
            <person name="Whitman W."/>
        </authorList>
    </citation>
    <scope>NUCLEOTIDE SEQUENCE [LARGE SCALE GENOMIC DNA]</scope>
    <source>
        <strain evidence="3 4">SFB5A</strain>
    </source>
</reference>
<feature type="domain" description="NAD-dependent epimerase/dehydratase" evidence="2">
    <location>
        <begin position="6"/>
        <end position="247"/>
    </location>
</feature>
<dbReference type="InterPro" id="IPR036291">
    <property type="entry name" value="NAD(P)-bd_dom_sf"/>
</dbReference>
<accession>A0A7W7U108</accession>
<name>A0A7W7U108_9ACTN</name>
<dbReference type="PANTHER" id="PTHR43245">
    <property type="entry name" value="BIFUNCTIONAL POLYMYXIN RESISTANCE PROTEIN ARNA"/>
    <property type="match status" value="1"/>
</dbReference>
<dbReference type="CDD" id="cd08946">
    <property type="entry name" value="SDR_e"/>
    <property type="match status" value="1"/>
</dbReference>
<organism evidence="3 4">
    <name type="scientific">Streptomyces nymphaeiformis</name>
    <dbReference type="NCBI Taxonomy" id="2663842"/>
    <lineage>
        <taxon>Bacteria</taxon>
        <taxon>Bacillati</taxon>
        <taxon>Actinomycetota</taxon>
        <taxon>Actinomycetes</taxon>
        <taxon>Kitasatosporales</taxon>
        <taxon>Streptomycetaceae</taxon>
        <taxon>Streptomyces</taxon>
    </lineage>
</organism>
<dbReference type="Proteomes" id="UP000582643">
    <property type="component" value="Unassembled WGS sequence"/>
</dbReference>
<dbReference type="EMBL" id="JACHJY010000005">
    <property type="protein sequence ID" value="MBB4982956.1"/>
    <property type="molecule type" value="Genomic_DNA"/>
</dbReference>
<gene>
    <name evidence="3" type="ORF">GGE06_003888</name>
</gene>
<dbReference type="InterPro" id="IPR001509">
    <property type="entry name" value="Epimerase_deHydtase"/>
</dbReference>
<dbReference type="Pfam" id="PF01370">
    <property type="entry name" value="Epimerase"/>
    <property type="match status" value="1"/>
</dbReference>
<sequence>MTRPLITVLGATGFIGSAVLRELAGRDVRIRAVARRPVPVPAGARAEIEVRTADLTRPGETAAALDGADVVLHTVLYSAATSTWRVEEGDTEAERVNVGLVRDIVDALAARAPGGPLPRVVLAGTVGQAGPTGGRILDGTEEDRPHGEYDRQKQAAERTLLAAHERGLLLGTSLRLPTVFGSGPGSTAHDRGVVSAMTRRALAGEPITMWHDGTVRRNLLYVADTARAFADAALDTEPLAGRHWLVGADRAQPLGDVFRTVADLVAERTGKPPVPVVSVEPPAHADPGDFADIEIDASAFRTATGWTARTPLDEALRSTVAHLADERERAAS</sequence>
<proteinExistence type="predicted"/>
<evidence type="ECO:0000256" key="1">
    <source>
        <dbReference type="SAM" id="MobiDB-lite"/>
    </source>
</evidence>
<dbReference type="SUPFAM" id="SSF51735">
    <property type="entry name" value="NAD(P)-binding Rossmann-fold domains"/>
    <property type="match status" value="1"/>
</dbReference>
<dbReference type="InterPro" id="IPR050177">
    <property type="entry name" value="Lipid_A_modif_metabolic_enz"/>
</dbReference>
<dbReference type="PANTHER" id="PTHR43245:SF55">
    <property type="entry name" value="NAD(P)-BINDING DOMAIN-CONTAINING PROTEIN"/>
    <property type="match status" value="1"/>
</dbReference>